<evidence type="ECO:0000256" key="2">
    <source>
        <dbReference type="SAM" id="Phobius"/>
    </source>
</evidence>
<dbReference type="EMBL" id="UPSH01000001">
    <property type="protein sequence ID" value="VBB18324.1"/>
    <property type="molecule type" value="Genomic_DNA"/>
</dbReference>
<gene>
    <name evidence="3" type="ORF">YASMINEVIRUS_787</name>
</gene>
<organism evidence="3 4">
    <name type="scientific">Yasminevirus sp. GU-2018</name>
    <dbReference type="NCBI Taxonomy" id="2420051"/>
    <lineage>
        <taxon>Viruses</taxon>
        <taxon>Varidnaviria</taxon>
        <taxon>Bamfordvirae</taxon>
        <taxon>Nucleocytoviricota</taxon>
        <taxon>Megaviricetes</taxon>
        <taxon>Imitervirales</taxon>
        <taxon>Mimiviridae</taxon>
        <taxon>Klosneuvirinae</taxon>
        <taxon>Yasminevirus</taxon>
        <taxon>Yasminevirus saudimassiliense</taxon>
    </lineage>
</organism>
<sequence>MSGLTDVTWCNIAQIVGESNRFLFHVMLVHVATSIIEGKKDFFGQEFFRTMIITATAIVMYHLFFRKMVEPKVEKMKLICYTGKDRTDKKKEINKLFPTGPDVDSGSQRNKSRQKNKYRFEASTENNKNTRKKREERR</sequence>
<name>A0A5K0UA33_9VIRU</name>
<comment type="caution">
    <text evidence="3">The sequence shown here is derived from an EMBL/GenBank/DDBJ whole genome shotgun (WGS) entry which is preliminary data.</text>
</comment>
<keyword evidence="2" id="KW-0812">Transmembrane</keyword>
<protein>
    <submittedName>
        <fullName evidence="3">Uncharacterized protein</fullName>
    </submittedName>
</protein>
<feature type="region of interest" description="Disordered" evidence="1">
    <location>
        <begin position="91"/>
        <end position="138"/>
    </location>
</feature>
<reference evidence="3 4" key="1">
    <citation type="submission" date="2018-10" db="EMBL/GenBank/DDBJ databases">
        <authorList>
            <consortium name="IHU Genomes"/>
        </authorList>
    </citation>
    <scope>NUCLEOTIDE SEQUENCE [LARGE SCALE GENOMIC DNA]</scope>
    <source>
        <strain evidence="3 4">A1</strain>
    </source>
</reference>
<evidence type="ECO:0000313" key="3">
    <source>
        <dbReference type="EMBL" id="VBB18324.1"/>
    </source>
</evidence>
<keyword evidence="2" id="KW-0472">Membrane</keyword>
<keyword evidence="4" id="KW-1185">Reference proteome</keyword>
<keyword evidence="2" id="KW-1133">Transmembrane helix</keyword>
<accession>A0A5K0UA33</accession>
<dbReference type="Proteomes" id="UP000594342">
    <property type="component" value="Unassembled WGS sequence"/>
</dbReference>
<feature type="compositionally biased region" description="Basic residues" evidence="1">
    <location>
        <begin position="129"/>
        <end position="138"/>
    </location>
</feature>
<evidence type="ECO:0000256" key="1">
    <source>
        <dbReference type="SAM" id="MobiDB-lite"/>
    </source>
</evidence>
<proteinExistence type="predicted"/>
<evidence type="ECO:0000313" key="4">
    <source>
        <dbReference type="Proteomes" id="UP000594342"/>
    </source>
</evidence>
<feature type="transmembrane region" description="Helical" evidence="2">
    <location>
        <begin position="47"/>
        <end position="65"/>
    </location>
</feature>